<dbReference type="Gene3D" id="3.60.20.10">
    <property type="entry name" value="Glutamine Phosphoribosylpyrophosphate, subunit 1, domain 1"/>
    <property type="match status" value="1"/>
</dbReference>
<dbReference type="EMBL" id="LBHU01000003">
    <property type="protein sequence ID" value="KLI63326.1"/>
    <property type="molecule type" value="Genomic_DNA"/>
</dbReference>
<dbReference type="Gene3D" id="3.40.50.620">
    <property type="entry name" value="HUPs"/>
    <property type="match status" value="1"/>
</dbReference>
<protein>
    <recommendedName>
        <fullName evidence="2">asparagine synthase (glutamine-hydrolyzing)</fullName>
        <ecNumber evidence="2">6.3.5.4</ecNumber>
    </recommendedName>
</protein>
<accession>A0A0H0XMW4</accession>
<evidence type="ECO:0000259" key="4">
    <source>
        <dbReference type="Pfam" id="PF00733"/>
    </source>
</evidence>
<name>A0A0H0XMW4_9SPHN</name>
<comment type="caution">
    <text evidence="6">The sequence shown here is derived from an EMBL/GenBank/DDBJ whole genome shotgun (WGS) entry which is preliminary data.</text>
</comment>
<dbReference type="EC" id="6.3.5.4" evidence="2"/>
<evidence type="ECO:0000256" key="2">
    <source>
        <dbReference type="ARBA" id="ARBA00012737"/>
    </source>
</evidence>
<dbReference type="STRING" id="874156.GCA_001021555_02082"/>
<dbReference type="GO" id="GO:0004066">
    <property type="term" value="F:asparagine synthase (glutamine-hydrolyzing) activity"/>
    <property type="evidence" value="ECO:0007669"/>
    <property type="project" value="UniProtKB-EC"/>
</dbReference>
<keyword evidence="7" id="KW-1185">Reference proteome</keyword>
<reference evidence="6 7" key="1">
    <citation type="submission" date="2015-04" db="EMBL/GenBank/DDBJ databases">
        <title>The draft genome sequence of Erythrobacter marinus HWDM-33.</title>
        <authorList>
            <person name="Zhuang L."/>
            <person name="Liu Y."/>
            <person name="Shao Z."/>
        </authorList>
    </citation>
    <scope>NUCLEOTIDE SEQUENCE [LARGE SCALE GENOMIC DNA]</scope>
    <source>
        <strain evidence="6 7">HWDM-33</strain>
    </source>
</reference>
<dbReference type="InterPro" id="IPR051786">
    <property type="entry name" value="ASN_synthetase/amidase"/>
</dbReference>
<dbReference type="SUPFAM" id="SSF56235">
    <property type="entry name" value="N-terminal nucleophile aminohydrolases (Ntn hydrolases)"/>
    <property type="match status" value="1"/>
</dbReference>
<dbReference type="InterPro" id="IPR017932">
    <property type="entry name" value="GATase_2_dom"/>
</dbReference>
<dbReference type="AlphaFoldDB" id="A0A0H0XMW4"/>
<feature type="domain" description="Asparagine synthetase" evidence="4">
    <location>
        <begin position="240"/>
        <end position="619"/>
    </location>
</feature>
<dbReference type="InterPro" id="IPR029055">
    <property type="entry name" value="Ntn_hydrolases_N"/>
</dbReference>
<dbReference type="SUPFAM" id="SSF52402">
    <property type="entry name" value="Adenine nucleotide alpha hydrolases-like"/>
    <property type="match status" value="1"/>
</dbReference>
<evidence type="ECO:0000313" key="7">
    <source>
        <dbReference type="Proteomes" id="UP000053455"/>
    </source>
</evidence>
<dbReference type="Pfam" id="PF13537">
    <property type="entry name" value="GATase_7"/>
    <property type="match status" value="1"/>
</dbReference>
<evidence type="ECO:0000313" key="6">
    <source>
        <dbReference type="EMBL" id="KLI63326.1"/>
    </source>
</evidence>
<proteinExistence type="predicted"/>
<dbReference type="PATRIC" id="fig|874156.12.peg.2413"/>
<dbReference type="RefSeq" id="WP_047094216.1">
    <property type="nucleotide sequence ID" value="NZ_LBHU01000003.1"/>
</dbReference>
<dbReference type="OrthoDB" id="9763290at2"/>
<gene>
    <name evidence="6" type="ORF">AAV99_11755</name>
</gene>
<dbReference type="InterPro" id="IPR014729">
    <property type="entry name" value="Rossmann-like_a/b/a_fold"/>
</dbReference>
<sequence length="656" mass="74211">MSAIGAIFRRDGSMVPADDIDRMTSSLRIHGPLKQEKRRYDTMAACWTQGEYFTPEDRLERQPIISGTGGFLFSGRLDYRGDLARALNIEPAQAKTMADSALAHAAWREWGRDALLRIEGAWAFIALDPGNQSLFAARAPLAAPPLVYHDAPGMFAIASMPKGLFALPAIPREMDEQHIADALILNFEEAEKTYFRGVNALRIGHWMEIRRGSIQCQRYYDPTDVEPVRFINDDDYVDALDALMRDAIETSMRADKTPATTVSAGLDSSTVSVYALEALERGVHGFTDPLLGFTHVPGKDWDGRSYGKTRLGDESGPVKALAAMYPQFDVTFVPSEGLPLDHKLDEFIRMCESPPYGWNNIHWGMEIARLVREAGRSVLLSGSSGNRTISLSNRYIYPELLRQGRWLEMHRLLRGLHIQQGILKRYYRYVAQPLLPAFANKAIARFRNVQDQSGWQGFSPINGEYAAEMRVSERAEEMGWDDSYTGLKSTRDVQLRMTSNGNIEKGALAAQGMQGLTGVQGRDPLGDRRLTEYCFAIPADQFMTPGTDRWLVRRLMKDRLPSEIVDMRQRGRQSADWHARFTKDIDRYREEFEAAASDPDMARRFDIPRIRKIFETWPDKTPLDADDHPDYAVAMVGIGRMFGMSRFIDWVDGKNK</sequence>
<dbReference type="PANTHER" id="PTHR43284">
    <property type="entry name" value="ASPARAGINE SYNTHETASE (GLUTAMINE-HYDROLYZING)"/>
    <property type="match status" value="1"/>
</dbReference>
<dbReference type="GO" id="GO:0006529">
    <property type="term" value="P:asparagine biosynthetic process"/>
    <property type="evidence" value="ECO:0007669"/>
    <property type="project" value="InterPro"/>
</dbReference>
<comment type="pathway">
    <text evidence="1">Amino-acid biosynthesis; L-asparagine biosynthesis; L-asparagine from L-aspartate (L-Gln route): step 1/1.</text>
</comment>
<dbReference type="PANTHER" id="PTHR43284:SF1">
    <property type="entry name" value="ASPARAGINE SYNTHETASE"/>
    <property type="match status" value="1"/>
</dbReference>
<dbReference type="Proteomes" id="UP000053455">
    <property type="component" value="Unassembled WGS sequence"/>
</dbReference>
<dbReference type="Pfam" id="PF00733">
    <property type="entry name" value="Asn_synthase"/>
    <property type="match status" value="1"/>
</dbReference>
<evidence type="ECO:0000256" key="1">
    <source>
        <dbReference type="ARBA" id="ARBA00005187"/>
    </source>
</evidence>
<feature type="domain" description="Glutamine amidotransferase type-2" evidence="5">
    <location>
        <begin position="60"/>
        <end position="165"/>
    </location>
</feature>
<evidence type="ECO:0000256" key="3">
    <source>
        <dbReference type="ARBA" id="ARBA00048741"/>
    </source>
</evidence>
<comment type="catalytic activity">
    <reaction evidence="3">
        <text>L-aspartate + L-glutamine + ATP + H2O = L-asparagine + L-glutamate + AMP + diphosphate + H(+)</text>
        <dbReference type="Rhea" id="RHEA:12228"/>
        <dbReference type="ChEBI" id="CHEBI:15377"/>
        <dbReference type="ChEBI" id="CHEBI:15378"/>
        <dbReference type="ChEBI" id="CHEBI:29985"/>
        <dbReference type="ChEBI" id="CHEBI:29991"/>
        <dbReference type="ChEBI" id="CHEBI:30616"/>
        <dbReference type="ChEBI" id="CHEBI:33019"/>
        <dbReference type="ChEBI" id="CHEBI:58048"/>
        <dbReference type="ChEBI" id="CHEBI:58359"/>
        <dbReference type="ChEBI" id="CHEBI:456215"/>
        <dbReference type="EC" id="6.3.5.4"/>
    </reaction>
</comment>
<dbReference type="InterPro" id="IPR001962">
    <property type="entry name" value="Asn_synthase"/>
</dbReference>
<organism evidence="6 7">
    <name type="scientific">Aurantiacibacter marinus</name>
    <dbReference type="NCBI Taxonomy" id="874156"/>
    <lineage>
        <taxon>Bacteria</taxon>
        <taxon>Pseudomonadati</taxon>
        <taxon>Pseudomonadota</taxon>
        <taxon>Alphaproteobacteria</taxon>
        <taxon>Sphingomonadales</taxon>
        <taxon>Erythrobacteraceae</taxon>
        <taxon>Aurantiacibacter</taxon>
    </lineage>
</organism>
<evidence type="ECO:0000259" key="5">
    <source>
        <dbReference type="Pfam" id="PF13537"/>
    </source>
</evidence>